<dbReference type="GeneID" id="26970439"/>
<dbReference type="HOGENOM" id="CLU_2121790_0_0_1"/>
<protein>
    <submittedName>
        <fullName evidence="1">Uncharacterized protein</fullName>
    </submittedName>
</protein>
<evidence type="ECO:0000313" key="1">
    <source>
        <dbReference type="EMBL" id="KGQ01861.1"/>
    </source>
</evidence>
<gene>
    <name evidence="1" type="ORF">PAAG_11437</name>
</gene>
<dbReference type="VEuPathDB" id="FungiDB:PAAG_11437"/>
<dbReference type="KEGG" id="pbl:PAAG_11437"/>
<accession>A0A0A2V234</accession>
<proteinExistence type="predicted"/>
<name>A0A0A2V234_PARBA</name>
<sequence>MSKRGFYNDACLHDMRLNISLTQDEMYEGFLEANPSPSRTGLKAAEDPWILEKRNRHHKELLMLLGYPPTVPKLIPSAPHPKCKRNCSGVQTAATVNSTCNEKDSRPIPPLVRT</sequence>
<dbReference type="AlphaFoldDB" id="A0A0A2V234"/>
<evidence type="ECO:0000313" key="2">
    <source>
        <dbReference type="Proteomes" id="UP000002059"/>
    </source>
</evidence>
<keyword evidence="2" id="KW-1185">Reference proteome</keyword>
<dbReference type="RefSeq" id="XP_015703349.1">
    <property type="nucleotide sequence ID" value="XM_015847087.1"/>
</dbReference>
<reference evidence="1 2" key="1">
    <citation type="journal article" date="2011" name="PLoS Genet.">
        <title>Comparative genomic analysis of human fungal pathogens causing paracoccidioidomycosis.</title>
        <authorList>
            <person name="Desjardins C.A."/>
            <person name="Champion M.D."/>
            <person name="Holder J.W."/>
            <person name="Muszewska A."/>
            <person name="Goldberg J."/>
            <person name="Bailao A.M."/>
            <person name="Brigido M.M."/>
            <person name="Ferreira M.E."/>
            <person name="Garcia A.M."/>
            <person name="Grynberg M."/>
            <person name="Gujja S."/>
            <person name="Heiman D.I."/>
            <person name="Henn M.R."/>
            <person name="Kodira C.D."/>
            <person name="Leon-Narvaez H."/>
            <person name="Longo L.V."/>
            <person name="Ma L.J."/>
            <person name="Malavazi I."/>
            <person name="Matsuo A.L."/>
            <person name="Morais F.V."/>
            <person name="Pereira M."/>
            <person name="Rodriguez-Brito S."/>
            <person name="Sakthikumar S."/>
            <person name="Salem-Izacc S.M."/>
            <person name="Sykes S.M."/>
            <person name="Teixeira M.M."/>
            <person name="Vallejo M.C."/>
            <person name="Walter M.E."/>
            <person name="Yandava C."/>
            <person name="Young S."/>
            <person name="Zeng Q."/>
            <person name="Zucker J."/>
            <person name="Felipe M.S."/>
            <person name="Goldman G.H."/>
            <person name="Haas B.J."/>
            <person name="McEwen J.G."/>
            <person name="Nino-Vega G."/>
            <person name="Puccia R."/>
            <person name="San-Blas G."/>
            <person name="Soares C.M."/>
            <person name="Birren B.W."/>
            <person name="Cuomo C.A."/>
        </authorList>
    </citation>
    <scope>NUCLEOTIDE SEQUENCE [LARGE SCALE GENOMIC DNA]</scope>
    <source>
        <strain evidence="2">ATCC MYA-826 / Pb01</strain>
    </source>
</reference>
<dbReference type="Proteomes" id="UP000002059">
    <property type="component" value="Partially assembled WGS sequence"/>
</dbReference>
<organism evidence="1 2">
    <name type="scientific">Paracoccidioides lutzii (strain ATCC MYA-826 / Pb01)</name>
    <name type="common">Paracoccidioides brasiliensis</name>
    <dbReference type="NCBI Taxonomy" id="502779"/>
    <lineage>
        <taxon>Eukaryota</taxon>
        <taxon>Fungi</taxon>
        <taxon>Dikarya</taxon>
        <taxon>Ascomycota</taxon>
        <taxon>Pezizomycotina</taxon>
        <taxon>Eurotiomycetes</taxon>
        <taxon>Eurotiomycetidae</taxon>
        <taxon>Onygenales</taxon>
        <taxon>Ajellomycetaceae</taxon>
        <taxon>Paracoccidioides</taxon>
    </lineage>
</organism>
<dbReference type="EMBL" id="KN293995">
    <property type="protein sequence ID" value="KGQ01861.1"/>
    <property type="molecule type" value="Genomic_DNA"/>
</dbReference>